<comment type="caution">
    <text evidence="4">The sequence shown here is derived from an EMBL/GenBank/DDBJ whole genome shotgun (WGS) entry which is preliminary data.</text>
</comment>
<feature type="chain" id="PRO_5022931415" evidence="2">
    <location>
        <begin position="28"/>
        <end position="2400"/>
    </location>
</feature>
<feature type="domain" description="Gliding motility protein SprA N-terminal" evidence="3">
    <location>
        <begin position="69"/>
        <end position="365"/>
    </location>
</feature>
<feature type="compositionally biased region" description="Polar residues" evidence="1">
    <location>
        <begin position="1911"/>
        <end position="1920"/>
    </location>
</feature>
<keyword evidence="2" id="KW-0732">Signal</keyword>
<evidence type="ECO:0000256" key="1">
    <source>
        <dbReference type="SAM" id="MobiDB-lite"/>
    </source>
</evidence>
<evidence type="ECO:0000313" key="4">
    <source>
        <dbReference type="EMBL" id="TXC85056.1"/>
    </source>
</evidence>
<name>A0A5C6VL37_9FLAO</name>
<proteinExistence type="predicted"/>
<accession>A0A5C6VL37</accession>
<feature type="region of interest" description="Disordered" evidence="1">
    <location>
        <begin position="1893"/>
        <end position="1935"/>
    </location>
</feature>
<reference evidence="4 5" key="1">
    <citation type="submission" date="2019-08" db="EMBL/GenBank/DDBJ databases">
        <title>Genome of Luteibaculum oceani JCM 18817.</title>
        <authorList>
            <person name="Bowman J.P."/>
        </authorList>
    </citation>
    <scope>NUCLEOTIDE SEQUENCE [LARGE SCALE GENOMIC DNA]</scope>
    <source>
        <strain evidence="4 5">JCM 18817</strain>
    </source>
</reference>
<sequence length="2400" mass="269771">MLSSLRFIRSCCLLAFLFCIGINSLFAFQQQQADSPRVNLPFPLRDDFQAGGEYSSPFNLNNPSNFGTQVKYDPKTGRYTVYKMIGGKYVRYPRTFTVEEYLSYDLEQSIKQYWQSKQQADALGSEGGARAEKPLFGFEVESESFDRIFGGNRIDIRPQGQLEVDFGVNVSRTENPALAERQRRIITPEFNQRINLNVVGQIGEKLKLGTNYNTEATFEFDNQMKLDYSGEEDDIIKKIEAGNVSLPLNNSLITGSQSLFGIKTQLQFGRLTATTVFSQQKGKRSEIEVSGGAQTSKFEIKADEYEANKHFFLSNYFRNQYDKALASLPNVNSGINITRIEVWVTNYNNTTEDTRNIVAISDLGEDQAYQTPNYNPPFTFTDNDPGRHPYNNHNSIYADISQDPDITGFSNAASALEAKGYVSAVHFEKLESARKLRDSDFSLNPRLGFITLNSQPLNNDEVLAVAFEYTLNGETYQVGQLSTDGVNPPKALLLKLIKPTIINPRIPLWDLMMKNVYSINAYQVNKQDFTLNVLYNSPEIGVNINYLPLKGVEDKPLLQVVGLDRLDAVGASNPDGVFDFVDGAATNGGTINARNGRIYLTSVEPFGEFLEKQLIAAGVPPDTIANVVFKELYDSTVIAAQQIPEKNRFSMAGEYKSASGSEISLNALNIPEGSVVVSAGGVVLKENVDYTVDYNLGRVTIINQGLLESQTPIKISLESNSLFSVQQKTLIGGRFDYRVSKDINIGATILNLSERPITPKVNFGDEPINNTIYGFDVAFQKEAPFLTKLVDGLPFISTKEKSNISFNGEFAQLIPGHSRAIGQGGNAYIDDFEGSQSTIDLRSANGWSLASAPQGQPTLFPNGGKTNNLEYGYDRAQLAWHVIDPLFFRNDNLTPDNIDDDIRSNHFQRQVLEQEVFPNRQLAPQTPANIAVFDLNFFPKERGPYNFNPNLEPDGSLSNPEESWGGIMKRISTSNFEQNNVEFIQFWLMDPFNEDSKNTTGGDLYFNLGNISEDILKDSRKSFENGLPKNPSDIDAQLDTTVWGLIPKKQSIVNAFDNSDNSTKTQDVGMDGLPDLAERTFFKPFLDAIRPRVSPEAYNAIVNDPANDNYHYYRGTDYDDASLDIIERYKRYNGVEGNSPTTQDSPENYPTSATAIPTTEDVNLDNNLSESESYFQYRVSLRPEDMVVGQNFITNVVEAVPELPNGAEKPVKWYQFKVPVRAPEATIGGIQDLRAIRFIRMFMKGWSEQANLRFARLELVRGEWRKYQKALLDPDAPLPAVTSSFDIAAVNIEENSQREPVNYVLPPGIARERDVSTTNARELNEQALVLRSQNLNDGEAKAGFKNTQFDVRQYKKIQMYVHGENISESLPLNYGDITVFVRLGSDFENNYYEYEMPLTPTDISGGIVTDPNRVWPEANNMVIEFEDLQNLKIERNNGGNPAIIEYSKTIGKNRVTIKGNPVLSDVTTLMIGIRNPYREKNIWNNDDGRLRSVEVWVNELRLTDFTNEGGWAAVGRLNADLADFGTVAVAGNISTPGFGSIEKKVNERQQETRKGYDASTNLELGKFLPEESGIKIPMYMGVSEQTVNPRYDPLSPDLEFDQATDGLSKDAKEKRLRRTQTKTIRRSINFTGVRKERTNPEKKPKIYDVENLSLSYAYNETYFRDFNTENKINKTYRGGLTYGFNHIPKSIKPFEKVEWLQEGKYFAPIRDFNFYLSPRNIAFSTTVNRSYTQQVIRSNTEFELPPTPNYTKTFNWNRVYDLKYDLTKSLKLTYNANNEAVIGEPAGRVSKQFEDEYKVFVDSVRASIREFGETTHFTQTVGLNYNIPLSKIPALDWLDANLGYNGTYDWQRAPFSQDSLGHTLQNSNTKSINGQATFARLYNKVKFLRELTAKKNRARRSRSRSSAVSSLNNLNKIQPNKSDTTDKKKKKDPNALNPAEQFLSLLMSAKTATFTYTKNQGMMLPGYAKRTSIMGMDPGFNAPGFGFVFGQQNEDFPFMAAQEGWLVAEPELFQPYTTTENETYNLRLNLEPVKDMRIDLSWNKDLTVSSNGFFRHNGDTNQFGQLLFNPDAWELQSPVEQGSVSMSINMLKTAFTPDDPDNFTNPLFDELLENRREISRRLGEEDDNSSGVLQSGYYDGYSGSSQHVLIPSFMAAYTGKSANSVSLDIFGQTPAPSWNLTYTGLGKVPAMRKLFRNVSVNHAYKASARASYTTNLQSTDNNGNAARSGDNNDFIPERQITTVAIQESLAPLVGFNVSWKNSLSTKLNVNKDRQVALSLTNQQITEVKSLGFDIGIGYRFKDVKFPFQIGNKDLKSDINANAQISIARNVTVIRKINEGVNDPTDGRLSISIRCNADYVVNSQITIRAYYDRSVTKPVLSIPFPTFNTRAGLSFRYSLAP</sequence>
<evidence type="ECO:0000256" key="2">
    <source>
        <dbReference type="SAM" id="SignalP"/>
    </source>
</evidence>
<organism evidence="4 5">
    <name type="scientific">Luteibaculum oceani</name>
    <dbReference type="NCBI Taxonomy" id="1294296"/>
    <lineage>
        <taxon>Bacteria</taxon>
        <taxon>Pseudomonadati</taxon>
        <taxon>Bacteroidota</taxon>
        <taxon>Flavobacteriia</taxon>
        <taxon>Flavobacteriales</taxon>
        <taxon>Luteibaculaceae</taxon>
        <taxon>Luteibaculum</taxon>
    </lineage>
</organism>
<dbReference type="NCBIfam" id="TIGR04189">
    <property type="entry name" value="surface_SprA"/>
    <property type="match status" value="1"/>
</dbReference>
<gene>
    <name evidence="4" type="primary">sprA</name>
    <name evidence="4" type="ORF">FRX97_00085</name>
</gene>
<dbReference type="Pfam" id="PF14349">
    <property type="entry name" value="SprA_N"/>
    <property type="match status" value="2"/>
</dbReference>
<feature type="domain" description="Gliding motility protein SprA N-terminal" evidence="3">
    <location>
        <begin position="1085"/>
        <end position="1603"/>
    </location>
</feature>
<feature type="compositionally biased region" description="Basic residues" evidence="1">
    <location>
        <begin position="1894"/>
        <end position="1903"/>
    </location>
</feature>
<evidence type="ECO:0000313" key="5">
    <source>
        <dbReference type="Proteomes" id="UP000321168"/>
    </source>
</evidence>
<feature type="signal peptide" evidence="2">
    <location>
        <begin position="1"/>
        <end position="27"/>
    </location>
</feature>
<dbReference type="InterPro" id="IPR026377">
    <property type="entry name" value="Cell_surface_SprA"/>
</dbReference>
<evidence type="ECO:0000259" key="3">
    <source>
        <dbReference type="Pfam" id="PF14349"/>
    </source>
</evidence>
<dbReference type="Proteomes" id="UP000321168">
    <property type="component" value="Unassembled WGS sequence"/>
</dbReference>
<dbReference type="InterPro" id="IPR025684">
    <property type="entry name" value="SprA_N_dom"/>
</dbReference>
<protein>
    <submittedName>
        <fullName evidence="4">Cell surface protein SprA</fullName>
    </submittedName>
</protein>
<keyword evidence="5" id="KW-1185">Reference proteome</keyword>
<dbReference type="EMBL" id="VORB01000001">
    <property type="protein sequence ID" value="TXC85056.1"/>
    <property type="molecule type" value="Genomic_DNA"/>
</dbReference>
<dbReference type="OrthoDB" id="9806090at2"/>